<dbReference type="InterPro" id="IPR028096">
    <property type="entry name" value="EfeO_Cupredoxin"/>
</dbReference>
<dbReference type="Proteomes" id="UP000176634">
    <property type="component" value="Unassembled WGS sequence"/>
</dbReference>
<organism evidence="2 3">
    <name type="scientific">Candidatus Magasanikbacteria bacterium RIFOXYD1_FULL_40_23</name>
    <dbReference type="NCBI Taxonomy" id="1798705"/>
    <lineage>
        <taxon>Bacteria</taxon>
        <taxon>Candidatus Magasanikiibacteriota</taxon>
    </lineage>
</organism>
<evidence type="ECO:0000313" key="2">
    <source>
        <dbReference type="EMBL" id="OGH92824.1"/>
    </source>
</evidence>
<sequence length="137" mass="15069">MRKLLVPALVAVVVVGGLFMWKSKQASAPTNTAPETASVQAVKEFTMTAYYDPALKKPIYSIPEMNVKKGDKVKIKVTNTLGMHDFVIDEFAVAKELPLNEEVTIEFTADKAGEFVYYCSKPGHRAGGQWGTLKVTE</sequence>
<evidence type="ECO:0000259" key="1">
    <source>
        <dbReference type="Pfam" id="PF13473"/>
    </source>
</evidence>
<gene>
    <name evidence="2" type="ORF">A2563_04115</name>
</gene>
<dbReference type="EMBL" id="MFRA01000005">
    <property type="protein sequence ID" value="OGH92824.1"/>
    <property type="molecule type" value="Genomic_DNA"/>
</dbReference>
<dbReference type="AlphaFoldDB" id="A0A1F6PA60"/>
<dbReference type="InterPro" id="IPR008972">
    <property type="entry name" value="Cupredoxin"/>
</dbReference>
<evidence type="ECO:0000313" key="3">
    <source>
        <dbReference type="Proteomes" id="UP000176634"/>
    </source>
</evidence>
<accession>A0A1F6PA60</accession>
<comment type="caution">
    <text evidence="2">The sequence shown here is derived from an EMBL/GenBank/DDBJ whole genome shotgun (WGS) entry which is preliminary data.</text>
</comment>
<feature type="domain" description="EfeO-type cupredoxin-like" evidence="1">
    <location>
        <begin position="57"/>
        <end position="120"/>
    </location>
</feature>
<dbReference type="Pfam" id="PF13473">
    <property type="entry name" value="Cupredoxin_1"/>
    <property type="match status" value="1"/>
</dbReference>
<protein>
    <recommendedName>
        <fullName evidence="1">EfeO-type cupredoxin-like domain-containing protein</fullName>
    </recommendedName>
</protein>
<dbReference type="SUPFAM" id="SSF49503">
    <property type="entry name" value="Cupredoxins"/>
    <property type="match status" value="1"/>
</dbReference>
<dbReference type="STRING" id="1798705.A2563_04115"/>
<proteinExistence type="predicted"/>
<reference evidence="2 3" key="1">
    <citation type="journal article" date="2016" name="Nat. Commun.">
        <title>Thousands of microbial genomes shed light on interconnected biogeochemical processes in an aquifer system.</title>
        <authorList>
            <person name="Anantharaman K."/>
            <person name="Brown C.T."/>
            <person name="Hug L.A."/>
            <person name="Sharon I."/>
            <person name="Castelle C.J."/>
            <person name="Probst A.J."/>
            <person name="Thomas B.C."/>
            <person name="Singh A."/>
            <person name="Wilkins M.J."/>
            <person name="Karaoz U."/>
            <person name="Brodie E.L."/>
            <person name="Williams K.H."/>
            <person name="Hubbard S.S."/>
            <person name="Banfield J.F."/>
        </authorList>
    </citation>
    <scope>NUCLEOTIDE SEQUENCE [LARGE SCALE GENOMIC DNA]</scope>
</reference>
<name>A0A1F6PA60_9BACT</name>
<dbReference type="Gene3D" id="2.60.40.420">
    <property type="entry name" value="Cupredoxins - blue copper proteins"/>
    <property type="match status" value="1"/>
</dbReference>